<protein>
    <recommendedName>
        <fullName evidence="2">F-box domain-containing protein</fullName>
    </recommendedName>
</protein>
<dbReference type="PROSITE" id="PS50181">
    <property type="entry name" value="FBOX"/>
    <property type="match status" value="1"/>
</dbReference>
<reference evidence="3" key="1">
    <citation type="submission" date="2022-07" db="EMBL/GenBank/DDBJ databases">
        <title>Phylogenomic reconstructions and comparative analyses of Kickxellomycotina fungi.</title>
        <authorList>
            <person name="Reynolds N.K."/>
            <person name="Stajich J.E."/>
            <person name="Barry K."/>
            <person name="Grigoriev I.V."/>
            <person name="Crous P."/>
            <person name="Smith M.E."/>
        </authorList>
    </citation>
    <scope>NUCLEOTIDE SEQUENCE</scope>
    <source>
        <strain evidence="3">NBRC 100468</strain>
    </source>
</reference>
<dbReference type="Pfam" id="PF19270">
    <property type="entry name" value="FBO_C"/>
    <property type="match status" value="1"/>
</dbReference>
<dbReference type="GO" id="GO:0005737">
    <property type="term" value="C:cytoplasm"/>
    <property type="evidence" value="ECO:0007669"/>
    <property type="project" value="TreeGrafter"/>
</dbReference>
<dbReference type="SUPFAM" id="SSF81383">
    <property type="entry name" value="F-box domain"/>
    <property type="match status" value="1"/>
</dbReference>
<name>A0A9W8A1Y2_9FUNG</name>
<keyword evidence="4" id="KW-1185">Reference proteome</keyword>
<dbReference type="EMBL" id="JANBPU010000006">
    <property type="protein sequence ID" value="KAJ1921214.1"/>
    <property type="molecule type" value="Genomic_DNA"/>
</dbReference>
<dbReference type="InterPro" id="IPR001810">
    <property type="entry name" value="F-box_dom"/>
</dbReference>
<sequence length="461" mass="53428">MQDNPELESFRQQWIQEIGAKEVVKKLKEPTENEAKDGVSDINAESLSTTLITNNSSVSQQTSAGKKSELAIDHYLTAITFEQEGRLGDALKYYRAAFKLDSHIDYNYRKLLQVKAKSNTKDSLGIAEIDLHNQWRSSSKVPQDLTLLADAVSHPKEYTENNPDDLNDMNDMISQLGSLSLKCLPKRENRPVHIDRLPQELTLRILKILAIIDIQAVGRASALCKKFVLITMDPDLWRFANIYSHINIESTRSISIRHELAENQDNDEMLKERNTYLLQMNILKQQLPRYGLSWKKMYMQMPHIRYDGIYISTCCYIRPGSHDNGFFSPVHLVTYYRYLRFFHDGTCMKLLTPDEPKNVVKSIKWDSRTKGIQRGYYDIQYGEPTQNSGQKVRIVVRDPSRGRMNFYIELAMSDTARGRHNKLNWINYSSINNDKDNDKVDYSLATFKPFFFSKVRSYSVF</sequence>
<accession>A0A9W8A1Y2</accession>
<feature type="domain" description="F-box" evidence="2">
    <location>
        <begin position="191"/>
        <end position="240"/>
    </location>
</feature>
<dbReference type="GO" id="GO:0031146">
    <property type="term" value="P:SCF-dependent proteasomal ubiquitin-dependent protein catabolic process"/>
    <property type="evidence" value="ECO:0007669"/>
    <property type="project" value="TreeGrafter"/>
</dbReference>
<dbReference type="AlphaFoldDB" id="A0A9W8A1Y2"/>
<dbReference type="InterPro" id="IPR036047">
    <property type="entry name" value="F-box-like_dom_sf"/>
</dbReference>
<dbReference type="PANTHER" id="PTHR12874:SF9">
    <property type="entry name" value="F-BOX ONLY PROTEIN 48"/>
    <property type="match status" value="1"/>
</dbReference>
<dbReference type="InterPro" id="IPR045464">
    <property type="entry name" value="Hrt3/FBXO9_C"/>
</dbReference>
<dbReference type="PANTHER" id="PTHR12874">
    <property type="entry name" value="F-BOX ONLY PROTEIN 48-RELATED"/>
    <property type="match status" value="1"/>
</dbReference>
<dbReference type="OrthoDB" id="2117972at2759"/>
<evidence type="ECO:0000259" key="2">
    <source>
        <dbReference type="PROSITE" id="PS50181"/>
    </source>
</evidence>
<dbReference type="GO" id="GO:0019005">
    <property type="term" value="C:SCF ubiquitin ligase complex"/>
    <property type="evidence" value="ECO:0007669"/>
    <property type="project" value="TreeGrafter"/>
</dbReference>
<proteinExistence type="predicted"/>
<comment type="caution">
    <text evidence="3">The sequence shown here is derived from an EMBL/GenBank/DDBJ whole genome shotgun (WGS) entry which is preliminary data.</text>
</comment>
<dbReference type="Pfam" id="PF12937">
    <property type="entry name" value="F-box-like"/>
    <property type="match status" value="1"/>
</dbReference>
<evidence type="ECO:0000256" key="1">
    <source>
        <dbReference type="ARBA" id="ARBA00022786"/>
    </source>
</evidence>
<evidence type="ECO:0000313" key="3">
    <source>
        <dbReference type="EMBL" id="KAJ1921214.1"/>
    </source>
</evidence>
<gene>
    <name evidence="3" type="ORF">H4219_000813</name>
</gene>
<keyword evidence="1" id="KW-0833">Ubl conjugation pathway</keyword>
<evidence type="ECO:0000313" key="4">
    <source>
        <dbReference type="Proteomes" id="UP001150538"/>
    </source>
</evidence>
<dbReference type="Proteomes" id="UP001150538">
    <property type="component" value="Unassembled WGS sequence"/>
</dbReference>
<organism evidence="3 4">
    <name type="scientific">Mycoemilia scoparia</name>
    <dbReference type="NCBI Taxonomy" id="417184"/>
    <lineage>
        <taxon>Eukaryota</taxon>
        <taxon>Fungi</taxon>
        <taxon>Fungi incertae sedis</taxon>
        <taxon>Zoopagomycota</taxon>
        <taxon>Kickxellomycotina</taxon>
        <taxon>Kickxellomycetes</taxon>
        <taxon>Kickxellales</taxon>
        <taxon>Kickxellaceae</taxon>
        <taxon>Mycoemilia</taxon>
    </lineage>
</organism>
<dbReference type="Gene3D" id="1.20.1280.50">
    <property type="match status" value="1"/>
</dbReference>